<evidence type="ECO:0000256" key="7">
    <source>
        <dbReference type="SAM" id="Phobius"/>
    </source>
</evidence>
<keyword evidence="5 7" id="KW-0472">Membrane</keyword>
<comment type="subcellular location">
    <subcellularLocation>
        <location evidence="1">Endomembrane system</location>
        <topology evidence="1">Multi-pass membrane protein</topology>
    </subcellularLocation>
</comment>
<evidence type="ECO:0000256" key="5">
    <source>
        <dbReference type="ARBA" id="ARBA00023136"/>
    </source>
</evidence>
<dbReference type="GO" id="GO:0022857">
    <property type="term" value="F:transmembrane transporter activity"/>
    <property type="evidence" value="ECO:0007669"/>
    <property type="project" value="InterPro"/>
</dbReference>
<dbReference type="InterPro" id="IPR011701">
    <property type="entry name" value="MFS"/>
</dbReference>
<dbReference type="GO" id="GO:0005765">
    <property type="term" value="C:lysosomal membrane"/>
    <property type="evidence" value="ECO:0007669"/>
    <property type="project" value="TreeGrafter"/>
</dbReference>
<keyword evidence="2" id="KW-0813">Transport</keyword>
<evidence type="ECO:0000256" key="4">
    <source>
        <dbReference type="ARBA" id="ARBA00022989"/>
    </source>
</evidence>
<evidence type="ECO:0000256" key="2">
    <source>
        <dbReference type="ARBA" id="ARBA00022448"/>
    </source>
</evidence>
<accession>A0A7S4QE80</accession>
<feature type="transmembrane region" description="Helical" evidence="7">
    <location>
        <begin position="289"/>
        <end position="308"/>
    </location>
</feature>
<proteinExistence type="predicted"/>
<feature type="transmembrane region" description="Helical" evidence="7">
    <location>
        <begin position="443"/>
        <end position="460"/>
    </location>
</feature>
<evidence type="ECO:0000256" key="1">
    <source>
        <dbReference type="ARBA" id="ARBA00004127"/>
    </source>
</evidence>
<dbReference type="EMBL" id="HBNR01028063">
    <property type="protein sequence ID" value="CAE4580960.1"/>
    <property type="molecule type" value="Transcribed_RNA"/>
</dbReference>
<dbReference type="SUPFAM" id="SSF103473">
    <property type="entry name" value="MFS general substrate transporter"/>
    <property type="match status" value="1"/>
</dbReference>
<dbReference type="InterPro" id="IPR036259">
    <property type="entry name" value="MFS_trans_sf"/>
</dbReference>
<feature type="transmembrane region" description="Helical" evidence="7">
    <location>
        <begin position="98"/>
        <end position="119"/>
    </location>
</feature>
<name>A0A7S4QE80_9DINO</name>
<protein>
    <submittedName>
        <fullName evidence="8">Uncharacterized protein</fullName>
    </submittedName>
</protein>
<dbReference type="Gene3D" id="1.20.1250.20">
    <property type="entry name" value="MFS general substrate transporter like domains"/>
    <property type="match status" value="2"/>
</dbReference>
<dbReference type="GO" id="GO:0012505">
    <property type="term" value="C:endomembrane system"/>
    <property type="evidence" value="ECO:0007669"/>
    <property type="project" value="UniProtKB-SubCell"/>
</dbReference>
<feature type="transmembrane region" description="Helical" evidence="7">
    <location>
        <begin position="258"/>
        <end position="277"/>
    </location>
</feature>
<feature type="region of interest" description="Disordered" evidence="6">
    <location>
        <begin position="556"/>
        <end position="575"/>
    </location>
</feature>
<sequence>MRQPFPDFDVHALARRSPASRGPRRGRPAGDMNGESATAGAASAAITDSASTDAGELSSNLLCPSLGWLPPMCAVAVVLLTVLGGLRHHVKTTSQAQAARSIYLMVNFFLVLNYTVVILDSYDLCLAVGLGIGGSGRMVGTYMLGFCAGAVLMWLFVRYRPNLWRDAPQNVLVAGLSFQLVGAAAYACVAQQASSSRERDPKDAFDTLGPLLKDLLPHALIISRFVSGIGSGSCQQFYVSGMLHLTPVSDRSVHTGRWVFSGMIAIGLGPVLAAVLRQLEPCAGAHFELVGYAQIIAAIVSMVALKWLHPDLEDCEDCMESKYQQFTDEDVFLTWENKIGERWKQRLIVMGCLCMASLRAFGVSAIEVVIAMILEQQYDWAQRLTGLTIGGIFLGCIPVKLTHSHLSDRLAVTSWIRILVCIALMGSWLLFAPGRGVLPIDGALQLIIAGVIVFPTFYLSDALSSGLMHQNVLPEVSLFDGNHAQLWYNLMQGMGRFLGPWLARWTVEANGQDSFAFQQMLVTCIFIGIFETLVQPFLKTQETKQAGFVLPKRGDSEYQASESRGILSEVSTESP</sequence>
<evidence type="ECO:0000256" key="3">
    <source>
        <dbReference type="ARBA" id="ARBA00022692"/>
    </source>
</evidence>
<dbReference type="PANTHER" id="PTHR23510:SF3">
    <property type="entry name" value="MAJOR FACILITATOR SUPERFAMILY DOMAIN-CONTAINING PROTEIN 8"/>
    <property type="match status" value="1"/>
</dbReference>
<keyword evidence="4 7" id="KW-1133">Transmembrane helix</keyword>
<dbReference type="Pfam" id="PF07690">
    <property type="entry name" value="MFS_1"/>
    <property type="match status" value="1"/>
</dbReference>
<reference evidence="8" key="1">
    <citation type="submission" date="2021-01" db="EMBL/GenBank/DDBJ databases">
        <authorList>
            <person name="Corre E."/>
            <person name="Pelletier E."/>
            <person name="Niang G."/>
            <person name="Scheremetjew M."/>
            <person name="Finn R."/>
            <person name="Kale V."/>
            <person name="Holt S."/>
            <person name="Cochrane G."/>
            <person name="Meng A."/>
            <person name="Brown T."/>
            <person name="Cohen L."/>
        </authorList>
    </citation>
    <scope>NUCLEOTIDE SEQUENCE</scope>
    <source>
        <strain evidence="8">CCMP3105</strain>
    </source>
</reference>
<evidence type="ECO:0000256" key="6">
    <source>
        <dbReference type="SAM" id="MobiDB-lite"/>
    </source>
</evidence>
<feature type="region of interest" description="Disordered" evidence="6">
    <location>
        <begin position="1"/>
        <end position="36"/>
    </location>
</feature>
<evidence type="ECO:0000313" key="8">
    <source>
        <dbReference type="EMBL" id="CAE4580960.1"/>
    </source>
</evidence>
<dbReference type="InterPro" id="IPR051068">
    <property type="entry name" value="MFS_Domain-Containing_Protein"/>
</dbReference>
<feature type="transmembrane region" description="Helical" evidence="7">
    <location>
        <begin position="411"/>
        <end position="431"/>
    </location>
</feature>
<organism evidence="8">
    <name type="scientific">Alexandrium monilatum</name>
    <dbReference type="NCBI Taxonomy" id="311494"/>
    <lineage>
        <taxon>Eukaryota</taxon>
        <taxon>Sar</taxon>
        <taxon>Alveolata</taxon>
        <taxon>Dinophyceae</taxon>
        <taxon>Gonyaulacales</taxon>
        <taxon>Pyrocystaceae</taxon>
        <taxon>Alexandrium</taxon>
    </lineage>
</organism>
<feature type="transmembrane region" description="Helical" evidence="7">
    <location>
        <begin position="68"/>
        <end position="86"/>
    </location>
</feature>
<feature type="transmembrane region" description="Helical" evidence="7">
    <location>
        <begin position="139"/>
        <end position="157"/>
    </location>
</feature>
<feature type="transmembrane region" description="Helical" evidence="7">
    <location>
        <begin position="347"/>
        <end position="374"/>
    </location>
</feature>
<keyword evidence="3 7" id="KW-0812">Transmembrane</keyword>
<feature type="transmembrane region" description="Helical" evidence="7">
    <location>
        <begin position="380"/>
        <end position="399"/>
    </location>
</feature>
<dbReference type="PANTHER" id="PTHR23510">
    <property type="entry name" value="INNER MEMBRANE TRANSPORT PROTEIN YAJR"/>
    <property type="match status" value="1"/>
</dbReference>
<dbReference type="AlphaFoldDB" id="A0A7S4QE80"/>
<gene>
    <name evidence="8" type="ORF">AMON00008_LOCUS19056</name>
</gene>